<evidence type="ECO:0000313" key="1">
    <source>
        <dbReference type="EMBL" id="CCD33851.1"/>
    </source>
</evidence>
<organism evidence="1 2">
    <name type="scientific">Botryotinia fuckeliana (strain T4)</name>
    <name type="common">Noble rot fungus</name>
    <name type="synonym">Botrytis cinerea</name>
    <dbReference type="NCBI Taxonomy" id="999810"/>
    <lineage>
        <taxon>Eukaryota</taxon>
        <taxon>Fungi</taxon>
        <taxon>Dikarya</taxon>
        <taxon>Ascomycota</taxon>
        <taxon>Pezizomycotina</taxon>
        <taxon>Leotiomycetes</taxon>
        <taxon>Helotiales</taxon>
        <taxon>Sclerotiniaceae</taxon>
        <taxon>Botrytis</taxon>
    </lineage>
</organism>
<name>G2XTI3_BOTF4</name>
<sequence>MARSGGGGLLPANVLNFCGTVLVHPAQGSVGFIDTKTESDILKNPAIQDLLTIF</sequence>
<dbReference type="EMBL" id="FQ790266">
    <property type="protein sequence ID" value="CCD33851.1"/>
    <property type="molecule type" value="Genomic_DNA"/>
</dbReference>
<accession>G2XTI3</accession>
<dbReference type="AlphaFoldDB" id="G2XTI3"/>
<reference evidence="2" key="1">
    <citation type="journal article" date="2011" name="PLoS Genet.">
        <title>Genomic analysis of the necrotrophic fungal pathogens Sclerotinia sclerotiorum and Botrytis cinerea.</title>
        <authorList>
            <person name="Amselem J."/>
            <person name="Cuomo C.A."/>
            <person name="van Kan J.A."/>
            <person name="Viaud M."/>
            <person name="Benito E.P."/>
            <person name="Couloux A."/>
            <person name="Coutinho P.M."/>
            <person name="de Vries R.P."/>
            <person name="Dyer P.S."/>
            <person name="Fillinger S."/>
            <person name="Fournier E."/>
            <person name="Gout L."/>
            <person name="Hahn M."/>
            <person name="Kohn L."/>
            <person name="Lapalu N."/>
            <person name="Plummer K.M."/>
            <person name="Pradier J.M."/>
            <person name="Quevillon E."/>
            <person name="Sharon A."/>
            <person name="Simon A."/>
            <person name="ten Have A."/>
            <person name="Tudzynski B."/>
            <person name="Tudzynski P."/>
            <person name="Wincker P."/>
            <person name="Andrew M."/>
            <person name="Anthouard V."/>
            <person name="Beever R.E."/>
            <person name="Beffa R."/>
            <person name="Benoit I."/>
            <person name="Bouzid O."/>
            <person name="Brault B."/>
            <person name="Chen Z."/>
            <person name="Choquer M."/>
            <person name="Collemare J."/>
            <person name="Cotton P."/>
            <person name="Danchin E.G."/>
            <person name="Da Silva C."/>
            <person name="Gautier A."/>
            <person name="Giraud C."/>
            <person name="Giraud T."/>
            <person name="Gonzalez C."/>
            <person name="Grossetete S."/>
            <person name="Guldener U."/>
            <person name="Henrissat B."/>
            <person name="Howlett B.J."/>
            <person name="Kodira C."/>
            <person name="Kretschmer M."/>
            <person name="Lappartient A."/>
            <person name="Leroch M."/>
            <person name="Levis C."/>
            <person name="Mauceli E."/>
            <person name="Neuveglise C."/>
            <person name="Oeser B."/>
            <person name="Pearson M."/>
            <person name="Poulain J."/>
            <person name="Poussereau N."/>
            <person name="Quesneville H."/>
            <person name="Rascle C."/>
            <person name="Schumacher J."/>
            <person name="Segurens B."/>
            <person name="Sexton A."/>
            <person name="Silva E."/>
            <person name="Sirven C."/>
            <person name="Soanes D.M."/>
            <person name="Talbot N.J."/>
            <person name="Templeton M."/>
            <person name="Yandava C."/>
            <person name="Yarden O."/>
            <person name="Zeng Q."/>
            <person name="Rollins J.A."/>
            <person name="Lebrun M.H."/>
            <person name="Dickman M."/>
        </authorList>
    </citation>
    <scope>NUCLEOTIDE SEQUENCE [LARGE SCALE GENOMIC DNA]</scope>
    <source>
        <strain evidence="2">T4</strain>
    </source>
</reference>
<dbReference type="Proteomes" id="UP000008177">
    <property type="component" value="Unplaced contigs"/>
</dbReference>
<protein>
    <submittedName>
        <fullName evidence="1">Uncharacterized protein</fullName>
    </submittedName>
</protein>
<gene>
    <name evidence="1" type="ORF">BofuT4_uP062490.1</name>
</gene>
<proteinExistence type="predicted"/>
<dbReference type="HOGENOM" id="CLU_3050040_0_0_1"/>
<evidence type="ECO:0000313" key="2">
    <source>
        <dbReference type="Proteomes" id="UP000008177"/>
    </source>
</evidence>
<dbReference type="InParanoid" id="G2XTI3"/>